<keyword evidence="2" id="KW-1185">Reference proteome</keyword>
<organism evidence="1 2">
    <name type="scientific">Thalassorhabdomicrobium marinisediminis</name>
    <dbReference type="NCBI Taxonomy" id="2170577"/>
    <lineage>
        <taxon>Bacteria</taxon>
        <taxon>Pseudomonadati</taxon>
        <taxon>Pseudomonadota</taxon>
        <taxon>Alphaproteobacteria</taxon>
        <taxon>Rhodobacterales</taxon>
        <taxon>Paracoccaceae</taxon>
        <taxon>Thalassorhabdomicrobium</taxon>
    </lineage>
</organism>
<dbReference type="Proteomes" id="UP000244817">
    <property type="component" value="Unassembled WGS sequence"/>
</dbReference>
<comment type="caution">
    <text evidence="1">The sequence shown here is derived from an EMBL/GenBank/DDBJ whole genome shotgun (WGS) entry which is preliminary data.</text>
</comment>
<dbReference type="EMBL" id="QCYG01000008">
    <property type="protein sequence ID" value="PVA05714.1"/>
    <property type="molecule type" value="Genomic_DNA"/>
</dbReference>
<name>A0A2T7FU73_9RHOB</name>
<gene>
    <name evidence="1" type="ORF">DC363_12860</name>
</gene>
<proteinExistence type="predicted"/>
<evidence type="ECO:0000313" key="2">
    <source>
        <dbReference type="Proteomes" id="UP000244817"/>
    </source>
</evidence>
<sequence>MSQDYAAFSENFTRCKVSLSDHRFRSRRWQGYIENIRSKREKSQIASADHNPRLLDWSARRSSMCKYITAHQVAALLASKLVTRAQIQAAGLRS</sequence>
<reference evidence="1 2" key="1">
    <citation type="submission" date="2018-04" db="EMBL/GenBank/DDBJ databases">
        <title>Pelagivirga bohaiensis gen. nov., sp. nov., a bacterium isolated from the Bohai Sea.</title>
        <authorList>
            <person name="Ji X."/>
        </authorList>
    </citation>
    <scope>NUCLEOTIDE SEQUENCE [LARGE SCALE GENOMIC DNA]</scope>
    <source>
        <strain evidence="1 2">BH-SD16</strain>
    </source>
</reference>
<dbReference type="AlphaFoldDB" id="A0A2T7FU73"/>
<protein>
    <submittedName>
        <fullName evidence="1">Uncharacterized protein</fullName>
    </submittedName>
</protein>
<evidence type="ECO:0000313" key="1">
    <source>
        <dbReference type="EMBL" id="PVA05714.1"/>
    </source>
</evidence>
<accession>A0A2T7FU73</accession>